<evidence type="ECO:0000259" key="2">
    <source>
        <dbReference type="Pfam" id="PF01882"/>
    </source>
</evidence>
<dbReference type="Pfam" id="PF01882">
    <property type="entry name" value="DUF58"/>
    <property type="match status" value="1"/>
</dbReference>
<evidence type="ECO:0000256" key="1">
    <source>
        <dbReference type="SAM" id="Phobius"/>
    </source>
</evidence>
<dbReference type="AlphaFoldDB" id="A0A934VJF1"/>
<comment type="caution">
    <text evidence="3">The sequence shown here is derived from an EMBL/GenBank/DDBJ whole genome shotgun (WGS) entry which is preliminary data.</text>
</comment>
<feature type="transmembrane region" description="Helical" evidence="1">
    <location>
        <begin position="66"/>
        <end position="85"/>
    </location>
</feature>
<reference evidence="3" key="1">
    <citation type="submission" date="2021-01" db="EMBL/GenBank/DDBJ databases">
        <title>Modified the classification status of verrucomicrobia.</title>
        <authorList>
            <person name="Feng X."/>
        </authorList>
    </citation>
    <scope>NUCLEOTIDE SEQUENCE</scope>
    <source>
        <strain evidence="3">KCTC 12986</strain>
    </source>
</reference>
<keyword evidence="1" id="KW-1133">Transmembrane helix</keyword>
<organism evidence="3 4">
    <name type="scientific">Roseibacillus ishigakijimensis</name>
    <dbReference type="NCBI Taxonomy" id="454146"/>
    <lineage>
        <taxon>Bacteria</taxon>
        <taxon>Pseudomonadati</taxon>
        <taxon>Verrucomicrobiota</taxon>
        <taxon>Verrucomicrobiia</taxon>
        <taxon>Verrucomicrobiales</taxon>
        <taxon>Verrucomicrobiaceae</taxon>
        <taxon>Roseibacillus</taxon>
    </lineage>
</organism>
<sequence length="468" mass="53248">MVPLPETRYLASVKEARLRFLHRNYSRTGRWGWRMSRRIRPFGWGILLLTILAAVLGANIENSAVYMMFTLGVSSMGLALLWLAFRQGKISGHRHLPEFASVGEELHYTVTIKNEHRRKLVVMLFEEWPPDPSPDYKTFATTPEPGEEKRNLVDRFLLYYRWTWLQERERGFSLIEARQSPRQLASGEVGHLHFTLIPQHRGLLKIEDLRLLLPDPMGLFQRSLPTRIPPEHIVVLPKRYPITNLHLLGAAHHHLGGDSASNRSGDNGDFLHLRDYQNGDAMRSVDWKSWARTGQPVVREYEDNYYPHYGIILDTNAPLHQAFEEAVSIASSFVVSMNTQECLLDLLFLGDQSYRLTAGQGVARRAKLLEALATVTSNQQDNFKDLEALIKKESSHLTALIAIFPDWSPSRQLLVQSLQARGMVIHSLIVGDDQVSATFEQFPVPQAHLLSLSQIPADLARATQKFAP</sequence>
<dbReference type="PANTHER" id="PTHR34351">
    <property type="entry name" value="SLR1927 PROTEIN-RELATED"/>
    <property type="match status" value="1"/>
</dbReference>
<evidence type="ECO:0000313" key="4">
    <source>
        <dbReference type="Proteomes" id="UP000604083"/>
    </source>
</evidence>
<accession>A0A934VJF1</accession>
<gene>
    <name evidence="3" type="ORF">JIN78_00560</name>
</gene>
<evidence type="ECO:0000313" key="3">
    <source>
        <dbReference type="EMBL" id="MBK1832534.1"/>
    </source>
</evidence>
<feature type="transmembrane region" description="Helical" evidence="1">
    <location>
        <begin position="42"/>
        <end position="60"/>
    </location>
</feature>
<dbReference type="RefSeq" id="WP_377174654.1">
    <property type="nucleotide sequence ID" value="NZ_JBHUJA010000048.1"/>
</dbReference>
<keyword evidence="4" id="KW-1185">Reference proteome</keyword>
<proteinExistence type="predicted"/>
<dbReference type="InterPro" id="IPR002881">
    <property type="entry name" value="DUF58"/>
</dbReference>
<name>A0A934VJF1_9BACT</name>
<feature type="domain" description="DUF58" evidence="2">
    <location>
        <begin position="273"/>
        <end position="391"/>
    </location>
</feature>
<protein>
    <submittedName>
        <fullName evidence="3">DUF58 domain-containing protein</fullName>
    </submittedName>
</protein>
<keyword evidence="1" id="KW-0472">Membrane</keyword>
<keyword evidence="1" id="KW-0812">Transmembrane</keyword>
<dbReference type="EMBL" id="JAENIO010000001">
    <property type="protein sequence ID" value="MBK1832534.1"/>
    <property type="molecule type" value="Genomic_DNA"/>
</dbReference>
<dbReference type="Proteomes" id="UP000604083">
    <property type="component" value="Unassembled WGS sequence"/>
</dbReference>